<accession>A0A7S5REX0</accession>
<proteinExistence type="predicted"/>
<gene>
    <name evidence="3" type="ORF">EVC04_148</name>
</gene>
<evidence type="ECO:0000256" key="2">
    <source>
        <dbReference type="SAM" id="Phobius"/>
    </source>
</evidence>
<keyword evidence="2" id="KW-0472">Membrane</keyword>
<organism evidence="3 4">
    <name type="scientific">Rhizobium phage RHph_I1_9</name>
    <dbReference type="NCBI Taxonomy" id="2509729"/>
    <lineage>
        <taxon>Viruses</taxon>
        <taxon>Duplodnaviria</taxon>
        <taxon>Heunggongvirae</taxon>
        <taxon>Uroviricota</taxon>
        <taxon>Caudoviricetes</taxon>
        <taxon>Pootjesviridae</taxon>
        <taxon>Staniewskivirinae</taxon>
        <taxon>Trinifflemingvirus</taxon>
        <taxon>Trinifflemingvirus I19</taxon>
    </lineage>
</organism>
<feature type="region of interest" description="Disordered" evidence="1">
    <location>
        <begin position="108"/>
        <end position="144"/>
    </location>
</feature>
<evidence type="ECO:0000256" key="1">
    <source>
        <dbReference type="SAM" id="MobiDB-lite"/>
    </source>
</evidence>
<keyword evidence="2" id="KW-1133">Transmembrane helix</keyword>
<reference evidence="3 4" key="1">
    <citation type="submission" date="2020-01" db="EMBL/GenBank/DDBJ databases">
        <title>Patterns of diversity and host range of bacteriophage communities associated with bean-nodulatin bacteria.</title>
        <authorList>
            <person name="Vann Cauwenberghe J."/>
            <person name="Santamaria R.I."/>
            <person name="Bustos P."/>
            <person name="Juarez S."/>
            <person name="Gonzalez V."/>
        </authorList>
    </citation>
    <scope>NUCLEOTIDE SEQUENCE [LARGE SCALE GENOMIC DNA]</scope>
    <source>
        <strain evidence="4">RHph</strain>
    </source>
</reference>
<sequence length="144" mass="16117">MEYYVLAGLLIIAVASFINKLRWMTLLLIPLSFGVYFVYASKLPQQFGYPIDWNVVTAEKATFLYGTEGADFIYMTVLEENSRVPRLVSVKNTKENREALQELIKKQQEGLESSVGGHPRESGNNHVGDFQVLEGAAGGQEVKK</sequence>
<name>A0A7S5REX0_9CAUD</name>
<protein>
    <submittedName>
        <fullName evidence="3">Uncharacterized protein</fullName>
    </submittedName>
</protein>
<dbReference type="EMBL" id="MN988532">
    <property type="protein sequence ID" value="QIG73585.1"/>
    <property type="molecule type" value="Genomic_DNA"/>
</dbReference>
<evidence type="ECO:0000313" key="4">
    <source>
        <dbReference type="Proteomes" id="UP000615696"/>
    </source>
</evidence>
<dbReference type="Proteomes" id="UP000615696">
    <property type="component" value="Segment"/>
</dbReference>
<keyword evidence="4" id="KW-1185">Reference proteome</keyword>
<keyword evidence="2" id="KW-0812">Transmembrane</keyword>
<feature type="transmembrane region" description="Helical" evidence="2">
    <location>
        <begin position="6"/>
        <end position="39"/>
    </location>
</feature>
<evidence type="ECO:0000313" key="3">
    <source>
        <dbReference type="EMBL" id="QIG73585.1"/>
    </source>
</evidence>